<dbReference type="InterPro" id="IPR001163">
    <property type="entry name" value="Sm_dom_euk/arc"/>
</dbReference>
<dbReference type="InterPro" id="IPR010920">
    <property type="entry name" value="LSM_dom_sf"/>
</dbReference>
<evidence type="ECO:0000259" key="1">
    <source>
        <dbReference type="Pfam" id="PF01423"/>
    </source>
</evidence>
<protein>
    <recommendedName>
        <fullName evidence="1">Sm domain-containing protein</fullName>
    </recommendedName>
</protein>
<organism evidence="2 3">
    <name type="scientific">Tuber borchii</name>
    <name type="common">White truffle</name>
    <dbReference type="NCBI Taxonomy" id="42251"/>
    <lineage>
        <taxon>Eukaryota</taxon>
        <taxon>Fungi</taxon>
        <taxon>Dikarya</taxon>
        <taxon>Ascomycota</taxon>
        <taxon>Pezizomycotina</taxon>
        <taxon>Pezizomycetes</taxon>
        <taxon>Pezizales</taxon>
        <taxon>Tuberaceae</taxon>
        <taxon>Tuber</taxon>
    </lineage>
</organism>
<reference evidence="2 3" key="1">
    <citation type="submission" date="2017-04" db="EMBL/GenBank/DDBJ databases">
        <title>Draft genome sequence of Tuber borchii Vittad., a whitish edible truffle.</title>
        <authorList>
            <consortium name="DOE Joint Genome Institute"/>
            <person name="Murat C."/>
            <person name="Kuo A."/>
            <person name="Barry K.W."/>
            <person name="Clum A."/>
            <person name="Dockter R.B."/>
            <person name="Fauchery L."/>
            <person name="Iotti M."/>
            <person name="Kohler A."/>
            <person name="Labutti K."/>
            <person name="Lindquist E.A."/>
            <person name="Lipzen A."/>
            <person name="Ohm R.A."/>
            <person name="Wang M."/>
            <person name="Grigoriev I.V."/>
            <person name="Zambonelli A."/>
            <person name="Martin F.M."/>
        </authorList>
    </citation>
    <scope>NUCLEOTIDE SEQUENCE [LARGE SCALE GENOMIC DNA]</scope>
    <source>
        <strain evidence="2 3">Tbo3840</strain>
    </source>
</reference>
<accession>A0A2T7A725</accession>
<comment type="caution">
    <text evidence="2">The sequence shown here is derived from an EMBL/GenBank/DDBJ whole genome shotgun (WGS) entry which is preliminary data.</text>
</comment>
<sequence>ETFIIIASDVRTLTGKLVHHDQTPNLVLSHTIEGIFAKPGSEETAQQVGPGLYLLIRGDIVALSRHVDEPLEVETDWSEEPLT</sequence>
<feature type="domain" description="Sm" evidence="1">
    <location>
        <begin position="5"/>
        <end position="63"/>
    </location>
</feature>
<evidence type="ECO:0000313" key="2">
    <source>
        <dbReference type="EMBL" id="PUU83534.1"/>
    </source>
</evidence>
<dbReference type="OrthoDB" id="422364at2759"/>
<dbReference type="Gene3D" id="2.30.30.100">
    <property type="match status" value="1"/>
</dbReference>
<gene>
    <name evidence="2" type="ORF">B9Z19DRAFT_963439</name>
</gene>
<proteinExistence type="predicted"/>
<evidence type="ECO:0000313" key="3">
    <source>
        <dbReference type="Proteomes" id="UP000244722"/>
    </source>
</evidence>
<keyword evidence="3" id="KW-1185">Reference proteome</keyword>
<feature type="non-terminal residue" evidence="2">
    <location>
        <position position="1"/>
    </location>
</feature>
<dbReference type="EMBL" id="NESQ01000010">
    <property type="protein sequence ID" value="PUU83534.1"/>
    <property type="molecule type" value="Genomic_DNA"/>
</dbReference>
<dbReference type="STRING" id="42251.A0A2T7A725"/>
<name>A0A2T7A725_TUBBO</name>
<dbReference type="GO" id="GO:0032991">
    <property type="term" value="C:protein-containing complex"/>
    <property type="evidence" value="ECO:0007669"/>
    <property type="project" value="UniProtKB-ARBA"/>
</dbReference>
<dbReference type="Pfam" id="PF01423">
    <property type="entry name" value="LSM"/>
    <property type="match status" value="1"/>
</dbReference>
<dbReference type="AlphaFoldDB" id="A0A2T7A725"/>
<dbReference type="Proteomes" id="UP000244722">
    <property type="component" value="Unassembled WGS sequence"/>
</dbReference>
<dbReference type="SUPFAM" id="SSF50182">
    <property type="entry name" value="Sm-like ribonucleoproteins"/>
    <property type="match status" value="1"/>
</dbReference>